<feature type="domain" description="STAS" evidence="1">
    <location>
        <begin position="1"/>
        <end position="96"/>
    </location>
</feature>
<dbReference type="InterPro" id="IPR002645">
    <property type="entry name" value="STAS_dom"/>
</dbReference>
<keyword evidence="3" id="KW-1185">Reference proteome</keyword>
<evidence type="ECO:0000313" key="3">
    <source>
        <dbReference type="Proteomes" id="UP001589738"/>
    </source>
</evidence>
<dbReference type="PANTHER" id="PTHR33495">
    <property type="entry name" value="ANTI-SIGMA FACTOR ANTAGONIST TM_1081-RELATED-RELATED"/>
    <property type="match status" value="1"/>
</dbReference>
<dbReference type="InterPro" id="IPR036513">
    <property type="entry name" value="STAS_dom_sf"/>
</dbReference>
<gene>
    <name evidence="2" type="ORF">ACFFHF_14130</name>
</gene>
<dbReference type="EMBL" id="JBHLUU010000100">
    <property type="protein sequence ID" value="MFC0476352.1"/>
    <property type="molecule type" value="Genomic_DNA"/>
</dbReference>
<reference evidence="2 3" key="1">
    <citation type="submission" date="2024-09" db="EMBL/GenBank/DDBJ databases">
        <authorList>
            <person name="Sun Q."/>
            <person name="Mori K."/>
        </authorList>
    </citation>
    <scope>NUCLEOTIDE SEQUENCE [LARGE SCALE GENOMIC DNA]</scope>
    <source>
        <strain evidence="2 3">CGMCC 1.9126</strain>
    </source>
</reference>
<organism evidence="2 3">
    <name type="scientific">Robertmurraya beringensis</name>
    <dbReference type="NCBI Taxonomy" id="641660"/>
    <lineage>
        <taxon>Bacteria</taxon>
        <taxon>Bacillati</taxon>
        <taxon>Bacillota</taxon>
        <taxon>Bacilli</taxon>
        <taxon>Bacillales</taxon>
        <taxon>Bacillaceae</taxon>
        <taxon>Robertmurraya</taxon>
    </lineage>
</organism>
<dbReference type="SUPFAM" id="SSF52091">
    <property type="entry name" value="SpoIIaa-like"/>
    <property type="match status" value="1"/>
</dbReference>
<dbReference type="RefSeq" id="WP_377058446.1">
    <property type="nucleotide sequence ID" value="NZ_JBHLUU010000100.1"/>
</dbReference>
<protein>
    <submittedName>
        <fullName evidence="2">STAS domain-containing protein</fullName>
    </submittedName>
</protein>
<name>A0ABV6KSN6_9BACI</name>
<dbReference type="Gene3D" id="3.30.750.24">
    <property type="entry name" value="STAS domain"/>
    <property type="match status" value="1"/>
</dbReference>
<dbReference type="PROSITE" id="PS50801">
    <property type="entry name" value="STAS"/>
    <property type="match status" value="1"/>
</dbReference>
<sequence length="99" mass="10983">MFLILDMTDHLVKDSIAIVVMRDETYESVILSLKGVGYINSAGLGVIADAVMQARKQGKELVVANIQGPISEIFEIVKFGSFIHLFATEEEATHFLRNK</sequence>
<accession>A0ABV6KSN6</accession>
<dbReference type="Proteomes" id="UP001589738">
    <property type="component" value="Unassembled WGS sequence"/>
</dbReference>
<proteinExistence type="predicted"/>
<dbReference type="Pfam" id="PF01740">
    <property type="entry name" value="STAS"/>
    <property type="match status" value="1"/>
</dbReference>
<dbReference type="CDD" id="cd07043">
    <property type="entry name" value="STAS_anti-anti-sigma_factors"/>
    <property type="match status" value="1"/>
</dbReference>
<comment type="caution">
    <text evidence="2">The sequence shown here is derived from an EMBL/GenBank/DDBJ whole genome shotgun (WGS) entry which is preliminary data.</text>
</comment>
<evidence type="ECO:0000259" key="1">
    <source>
        <dbReference type="PROSITE" id="PS50801"/>
    </source>
</evidence>
<evidence type="ECO:0000313" key="2">
    <source>
        <dbReference type="EMBL" id="MFC0476352.1"/>
    </source>
</evidence>